<comment type="subcellular location">
    <subcellularLocation>
        <location evidence="1">Cell membrane</location>
        <topology evidence="1">Multi-pass membrane protein</topology>
    </subcellularLocation>
</comment>
<dbReference type="GO" id="GO:0005886">
    <property type="term" value="C:plasma membrane"/>
    <property type="evidence" value="ECO:0007669"/>
    <property type="project" value="UniProtKB-SubCell"/>
</dbReference>
<organism evidence="9 10">
    <name type="scientific">Campylobacter upsaliensis</name>
    <dbReference type="NCBI Taxonomy" id="28080"/>
    <lineage>
        <taxon>Bacteria</taxon>
        <taxon>Pseudomonadati</taxon>
        <taxon>Campylobacterota</taxon>
        <taxon>Epsilonproteobacteria</taxon>
        <taxon>Campylobacterales</taxon>
        <taxon>Campylobacteraceae</taxon>
        <taxon>Campylobacter</taxon>
    </lineage>
</organism>
<dbReference type="FunFam" id="1.10.3470.10:FF:000001">
    <property type="entry name" value="Vitamin B12 ABC transporter permease BtuC"/>
    <property type="match status" value="1"/>
</dbReference>
<dbReference type="PANTHER" id="PTHR30472">
    <property type="entry name" value="FERRIC ENTEROBACTIN TRANSPORT SYSTEM PERMEASE PROTEIN"/>
    <property type="match status" value="1"/>
</dbReference>
<comment type="similarity">
    <text evidence="2">Belongs to the binding-protein-dependent transport system permease family. FecCD subfamily.</text>
</comment>
<accession>A0A381EH84</accession>
<dbReference type="Proteomes" id="UP000254161">
    <property type="component" value="Unassembled WGS sequence"/>
</dbReference>
<dbReference type="PANTHER" id="PTHR30472:SF25">
    <property type="entry name" value="ABC TRANSPORTER PERMEASE PROTEIN MJ0876-RELATED"/>
    <property type="match status" value="1"/>
</dbReference>
<feature type="transmembrane region" description="Helical" evidence="8">
    <location>
        <begin position="149"/>
        <end position="170"/>
    </location>
</feature>
<evidence type="ECO:0000313" key="9">
    <source>
        <dbReference type="EMBL" id="SUX26299.1"/>
    </source>
</evidence>
<name>A0A381EH84_CAMUP</name>
<dbReference type="InterPro" id="IPR000522">
    <property type="entry name" value="ABC_transptr_permease_BtuC"/>
</dbReference>
<dbReference type="CDD" id="cd06550">
    <property type="entry name" value="TM_ABC_iron-siderophores_like"/>
    <property type="match status" value="1"/>
</dbReference>
<keyword evidence="5 8" id="KW-0812">Transmembrane</keyword>
<evidence type="ECO:0000256" key="4">
    <source>
        <dbReference type="ARBA" id="ARBA00022475"/>
    </source>
</evidence>
<protein>
    <submittedName>
        <fullName evidence="9">Putative haemin transport system permease protein</fullName>
    </submittedName>
</protein>
<evidence type="ECO:0000256" key="7">
    <source>
        <dbReference type="ARBA" id="ARBA00023136"/>
    </source>
</evidence>
<gene>
    <name evidence="9" type="primary">chuB</name>
    <name evidence="9" type="ORF">NCTC12264_00521</name>
</gene>
<feature type="transmembrane region" description="Helical" evidence="8">
    <location>
        <begin position="305"/>
        <end position="326"/>
    </location>
</feature>
<keyword evidence="4" id="KW-1003">Cell membrane</keyword>
<feature type="transmembrane region" description="Helical" evidence="8">
    <location>
        <begin position="119"/>
        <end position="137"/>
    </location>
</feature>
<feature type="transmembrane region" description="Helical" evidence="8">
    <location>
        <begin position="278"/>
        <end position="298"/>
    </location>
</feature>
<dbReference type="AlphaFoldDB" id="A0A381EH84"/>
<feature type="transmembrane region" description="Helical" evidence="8">
    <location>
        <begin position="96"/>
        <end position="113"/>
    </location>
</feature>
<dbReference type="Gene3D" id="1.10.3470.10">
    <property type="entry name" value="ABC transporter involved in vitamin B12 uptake, BtuC"/>
    <property type="match status" value="1"/>
</dbReference>
<keyword evidence="7 8" id="KW-0472">Membrane</keyword>
<keyword evidence="3" id="KW-0813">Transport</keyword>
<evidence type="ECO:0000256" key="5">
    <source>
        <dbReference type="ARBA" id="ARBA00022692"/>
    </source>
</evidence>
<evidence type="ECO:0000256" key="8">
    <source>
        <dbReference type="SAM" id="Phobius"/>
    </source>
</evidence>
<dbReference type="EMBL" id="UFUZ01000001">
    <property type="protein sequence ID" value="SUX26299.1"/>
    <property type="molecule type" value="Genomic_DNA"/>
</dbReference>
<keyword evidence="6 8" id="KW-1133">Transmembrane helix</keyword>
<feature type="transmembrane region" description="Helical" evidence="8">
    <location>
        <begin position="67"/>
        <end position="89"/>
    </location>
</feature>
<reference evidence="9 10" key="1">
    <citation type="submission" date="2018-06" db="EMBL/GenBank/DDBJ databases">
        <authorList>
            <consortium name="Pathogen Informatics"/>
            <person name="Doyle S."/>
        </authorList>
    </citation>
    <scope>NUCLEOTIDE SEQUENCE [LARGE SCALE GENOMIC DNA]</scope>
    <source>
        <strain evidence="9 10">NCTC12264</strain>
    </source>
</reference>
<proteinExistence type="inferred from homology"/>
<sequence length="332" mass="36075">MAEITMWNLNISFKNLSLALCVAYVLVCLSSLCLGDENLSPVRLYHYLFGEEEIMRQIIIDGRLPRIIMAILIGMLLASSGAITQTIFANPIADPYIIGIASAATFGAVLAYLLNLSDYYYGILGFVCSAFFALVIFKISAKASIATLLIIGIATSSFLGAFTSFFTYLIGEDSFKIVAWLMGSIGSASWLRVGILSLPLIFCLLYFYIHKNELNILLSGDEEAQNLGVNARKLKINLLIVSSLAVSFAVAFTGLIAFVGLIVPHIVRLLIKNYDNALVIPLCTALGGLFLLLCDTLARSLLAPVQIPIGVLTAFFGAPLFLYLALKVRSFL</sequence>
<evidence type="ECO:0000313" key="10">
    <source>
        <dbReference type="Proteomes" id="UP000254161"/>
    </source>
</evidence>
<evidence type="ECO:0000256" key="3">
    <source>
        <dbReference type="ARBA" id="ARBA00022448"/>
    </source>
</evidence>
<evidence type="ECO:0000256" key="1">
    <source>
        <dbReference type="ARBA" id="ARBA00004651"/>
    </source>
</evidence>
<dbReference type="Pfam" id="PF01032">
    <property type="entry name" value="FecCD"/>
    <property type="match status" value="1"/>
</dbReference>
<feature type="transmembrane region" description="Helical" evidence="8">
    <location>
        <begin position="238"/>
        <end position="266"/>
    </location>
</feature>
<evidence type="ECO:0000256" key="2">
    <source>
        <dbReference type="ARBA" id="ARBA00007935"/>
    </source>
</evidence>
<evidence type="ECO:0000256" key="6">
    <source>
        <dbReference type="ARBA" id="ARBA00022989"/>
    </source>
</evidence>
<feature type="transmembrane region" description="Helical" evidence="8">
    <location>
        <begin position="190"/>
        <end position="209"/>
    </location>
</feature>
<dbReference type="GO" id="GO:0033214">
    <property type="term" value="P:siderophore-iron import into cell"/>
    <property type="evidence" value="ECO:0007669"/>
    <property type="project" value="TreeGrafter"/>
</dbReference>
<dbReference type="SUPFAM" id="SSF81345">
    <property type="entry name" value="ABC transporter involved in vitamin B12 uptake, BtuC"/>
    <property type="match status" value="1"/>
</dbReference>
<dbReference type="InterPro" id="IPR037294">
    <property type="entry name" value="ABC_BtuC-like"/>
</dbReference>
<dbReference type="GO" id="GO:0022857">
    <property type="term" value="F:transmembrane transporter activity"/>
    <property type="evidence" value="ECO:0007669"/>
    <property type="project" value="InterPro"/>
</dbReference>